<gene>
    <name evidence="1" type="ORF">M9H77_35208</name>
</gene>
<dbReference type="Proteomes" id="UP001060085">
    <property type="component" value="Linkage Group LG08"/>
</dbReference>
<evidence type="ECO:0000313" key="1">
    <source>
        <dbReference type="EMBL" id="KAI5649203.1"/>
    </source>
</evidence>
<dbReference type="EMBL" id="CM044708">
    <property type="protein sequence ID" value="KAI5649203.1"/>
    <property type="molecule type" value="Genomic_DNA"/>
</dbReference>
<comment type="caution">
    <text evidence="1">The sequence shown here is derived from an EMBL/GenBank/DDBJ whole genome shotgun (WGS) entry which is preliminary data.</text>
</comment>
<keyword evidence="2" id="KW-1185">Reference proteome</keyword>
<proteinExistence type="predicted"/>
<reference evidence="2" key="1">
    <citation type="journal article" date="2023" name="Nat. Plants">
        <title>Single-cell RNA sequencing provides a high-resolution roadmap for understanding the multicellular compartmentation of specialized metabolism.</title>
        <authorList>
            <person name="Sun S."/>
            <person name="Shen X."/>
            <person name="Li Y."/>
            <person name="Li Y."/>
            <person name="Wang S."/>
            <person name="Li R."/>
            <person name="Zhang H."/>
            <person name="Shen G."/>
            <person name="Guo B."/>
            <person name="Wei J."/>
            <person name="Xu J."/>
            <person name="St-Pierre B."/>
            <person name="Chen S."/>
            <person name="Sun C."/>
        </authorList>
    </citation>
    <scope>NUCLEOTIDE SEQUENCE [LARGE SCALE GENOMIC DNA]</scope>
</reference>
<organism evidence="1 2">
    <name type="scientific">Catharanthus roseus</name>
    <name type="common">Madagascar periwinkle</name>
    <name type="synonym">Vinca rosea</name>
    <dbReference type="NCBI Taxonomy" id="4058"/>
    <lineage>
        <taxon>Eukaryota</taxon>
        <taxon>Viridiplantae</taxon>
        <taxon>Streptophyta</taxon>
        <taxon>Embryophyta</taxon>
        <taxon>Tracheophyta</taxon>
        <taxon>Spermatophyta</taxon>
        <taxon>Magnoliopsida</taxon>
        <taxon>eudicotyledons</taxon>
        <taxon>Gunneridae</taxon>
        <taxon>Pentapetalae</taxon>
        <taxon>asterids</taxon>
        <taxon>lamiids</taxon>
        <taxon>Gentianales</taxon>
        <taxon>Apocynaceae</taxon>
        <taxon>Rauvolfioideae</taxon>
        <taxon>Vinceae</taxon>
        <taxon>Catharanthinae</taxon>
        <taxon>Catharanthus</taxon>
    </lineage>
</organism>
<evidence type="ECO:0000313" key="2">
    <source>
        <dbReference type="Proteomes" id="UP001060085"/>
    </source>
</evidence>
<protein>
    <submittedName>
        <fullName evidence="1">Uncharacterized protein</fullName>
    </submittedName>
</protein>
<name>A0ACB9ZNM7_CATRO</name>
<accession>A0ACB9ZNM7</accession>
<sequence length="569" mass="63936">MAFFLFRRRLSATVACHVLPENTTVCLIPLELKFGISKGFFNCFRQFSSSSSTIKFDFTDLTCPHTWYPNARKEKRNIFLHVGPTNSGKTHQALKRLEASSSGIYCGPLRLLAWEVSKRLNKANVPCDLITGQEREEVEGAKHKAVTVEMADVASSFDCAIIDEIQMLGCKTRGFSFTRALLGLSVNELHLCGDPASVPLIEEILKVTGDHVKVRYYERLSPLVPLKVPLGSFCNIRTGDCIVTFSRREIYRLKKEIQGGGKHLCSVVYGSLPPATRTRQASMFNDENSEFDVLVASDAIGMGLNLNISRIVFSTLEKFDGVQMRELSVSEIKQIAGRAGRYGSKFPDGEVTCLAAEDLPLLHSSLKSPSPILEKAGLFPSFDLLLMYSRLHPEYGIYQILAHFVEHAKLSANYFIADCEELLKVAALIDELPLGLHEKYLFCISPVDMNDDISSQGLSQFARNYSKRGIVRLREIFTPGTLEVPKTQTALMELESIHKVLELYVWLSFRLEESFPDRELAASQKAICSLLIEEFLERLGWGKPKLMSRSLSRLRSTNSLLLERMRQNL</sequence>